<reference evidence="6 7" key="1">
    <citation type="journal article" date="2014" name="Antonie Van Leeuwenhoek">
        <title>Oenococcus alcoholitolerans sp. nov., a lactic acid bacteria isolated from cachaca and ethanol fermentation processes.</title>
        <authorList>
            <person name="Badotti F."/>
            <person name="Moreira A.P."/>
            <person name="Tonon L.A."/>
            <person name="de Lucena B.T."/>
            <person name="Gomes Fde C."/>
            <person name="Kruger R."/>
            <person name="Thompson C.C."/>
            <person name="de Morais M.A.Jr."/>
            <person name="Rosa C.A."/>
            <person name="Thompson F.L."/>
        </authorList>
    </citation>
    <scope>NUCLEOTIDE SEQUENCE [LARGE SCALE GENOMIC DNA]</scope>
    <source>
        <strain evidence="6 7">UFRJ-M7.2.18</strain>
    </source>
</reference>
<keyword evidence="4" id="KW-0413">Isomerase</keyword>
<evidence type="ECO:0000313" key="7">
    <source>
        <dbReference type="Proteomes" id="UP000030023"/>
    </source>
</evidence>
<dbReference type="PANTHER" id="PTHR45866:SF12">
    <property type="entry name" value="DNA TOPOISOMERASE 4 SUBUNIT B"/>
    <property type="match status" value="1"/>
</dbReference>
<comment type="caution">
    <text evidence="6">The sequence shown here is derived from an EMBL/GenBank/DDBJ whole genome shotgun (WGS) entry which is preliminary data.</text>
</comment>
<evidence type="ECO:0000256" key="2">
    <source>
        <dbReference type="ARBA" id="ARBA00012895"/>
    </source>
</evidence>
<evidence type="ECO:0000259" key="5">
    <source>
        <dbReference type="Pfam" id="PF00986"/>
    </source>
</evidence>
<evidence type="ECO:0000256" key="4">
    <source>
        <dbReference type="ARBA" id="ARBA00023235"/>
    </source>
</evidence>
<dbReference type="Pfam" id="PF00986">
    <property type="entry name" value="DNA_gyraseB_C"/>
    <property type="match status" value="1"/>
</dbReference>
<dbReference type="Gene3D" id="3.40.50.670">
    <property type="match status" value="1"/>
</dbReference>
<dbReference type="InterPro" id="IPR000565">
    <property type="entry name" value="Topo_IIA_B"/>
</dbReference>
<name>A0ABR4XQT9_9LACO</name>
<dbReference type="SUPFAM" id="SSF56719">
    <property type="entry name" value="Type II DNA topoisomerase"/>
    <property type="match status" value="1"/>
</dbReference>
<dbReference type="EMBL" id="AXCV01000189">
    <property type="protein sequence ID" value="KGO31837.1"/>
    <property type="molecule type" value="Genomic_DNA"/>
</dbReference>
<protein>
    <recommendedName>
        <fullName evidence="2">DNA topoisomerase (ATP-hydrolyzing)</fullName>
        <ecNumber evidence="2">5.6.2.2</ecNumber>
    </recommendedName>
</protein>
<dbReference type="EC" id="5.6.2.2" evidence="2"/>
<dbReference type="InterPro" id="IPR013760">
    <property type="entry name" value="Topo_IIA-like_dom_sf"/>
</dbReference>
<comment type="catalytic activity">
    <reaction evidence="1">
        <text>ATP-dependent breakage, passage and rejoining of double-stranded DNA.</text>
        <dbReference type="EC" id="5.6.2.2"/>
    </reaction>
</comment>
<gene>
    <name evidence="6" type="ORF">Q757_04725</name>
</gene>
<evidence type="ECO:0000313" key="6">
    <source>
        <dbReference type="EMBL" id="KGO31837.1"/>
    </source>
</evidence>
<organism evidence="6 7">
    <name type="scientific">Oenococcus alcoholitolerans</name>
    <dbReference type="NCBI Taxonomy" id="931074"/>
    <lineage>
        <taxon>Bacteria</taxon>
        <taxon>Bacillati</taxon>
        <taxon>Bacillota</taxon>
        <taxon>Bacilli</taxon>
        <taxon>Lactobacillales</taxon>
        <taxon>Lactobacillaceae</taxon>
        <taxon>Oenococcus</taxon>
    </lineage>
</organism>
<evidence type="ECO:0000256" key="1">
    <source>
        <dbReference type="ARBA" id="ARBA00000185"/>
    </source>
</evidence>
<dbReference type="InterPro" id="IPR002288">
    <property type="entry name" value="DNA_gyrase_B_C"/>
</dbReference>
<dbReference type="InterPro" id="IPR013759">
    <property type="entry name" value="Topo_IIA_B_C"/>
</dbReference>
<dbReference type="Proteomes" id="UP000030023">
    <property type="component" value="Unassembled WGS sequence"/>
</dbReference>
<keyword evidence="3" id="KW-0238">DNA-binding</keyword>
<sequence>MDASLLWETTMDPDRRTLIRVKIEDAALAEKRVTVLMGDQVAPRRKWIEENVQFSLDEAGSILDTVNGNDGSYHPDLSKEESK</sequence>
<feature type="domain" description="DNA gyrase B subunit C-terminal" evidence="5">
    <location>
        <begin position="1"/>
        <end position="49"/>
    </location>
</feature>
<evidence type="ECO:0000256" key="3">
    <source>
        <dbReference type="ARBA" id="ARBA00023125"/>
    </source>
</evidence>
<dbReference type="PRINTS" id="PR01159">
    <property type="entry name" value="DNAGYRASEB"/>
</dbReference>
<proteinExistence type="predicted"/>
<accession>A0ABR4XQT9</accession>
<keyword evidence="7" id="KW-1185">Reference proteome</keyword>
<dbReference type="PANTHER" id="PTHR45866">
    <property type="entry name" value="DNA GYRASE/TOPOISOMERASE SUBUNIT B"/>
    <property type="match status" value="1"/>
</dbReference>